<keyword evidence="7" id="KW-1185">Reference proteome</keyword>
<feature type="domain" description="Cytochrome c" evidence="5">
    <location>
        <begin position="889"/>
        <end position="1021"/>
    </location>
</feature>
<dbReference type="Pfam" id="PF13646">
    <property type="entry name" value="HEAT_2"/>
    <property type="match status" value="1"/>
</dbReference>
<dbReference type="Gene3D" id="1.25.10.10">
    <property type="entry name" value="Leucine-rich Repeat Variant"/>
    <property type="match status" value="1"/>
</dbReference>
<dbReference type="PANTHER" id="PTHR33546:SF1">
    <property type="entry name" value="LARGE, MULTIFUNCTIONAL SECRETED PROTEIN"/>
    <property type="match status" value="1"/>
</dbReference>
<evidence type="ECO:0000256" key="2">
    <source>
        <dbReference type="ARBA" id="ARBA00022723"/>
    </source>
</evidence>
<dbReference type="Pfam" id="PF23500">
    <property type="entry name" value="DUF7133"/>
    <property type="match status" value="1"/>
</dbReference>
<dbReference type="EMBL" id="AQHR01000085">
    <property type="protein sequence ID" value="EON76507.1"/>
    <property type="molecule type" value="Genomic_DNA"/>
</dbReference>
<dbReference type="Pfam" id="PF00034">
    <property type="entry name" value="Cytochrom_C"/>
    <property type="match status" value="1"/>
</dbReference>
<evidence type="ECO:0000313" key="7">
    <source>
        <dbReference type="Proteomes" id="UP000013909"/>
    </source>
</evidence>
<dbReference type="InterPro" id="IPR055557">
    <property type="entry name" value="DUF7133"/>
</dbReference>
<dbReference type="NCBIfam" id="TIGR02604">
    <property type="entry name" value="Piru_Ver_Nterm"/>
    <property type="match status" value="1"/>
</dbReference>
<dbReference type="InterPro" id="IPR016024">
    <property type="entry name" value="ARM-type_fold"/>
</dbReference>
<dbReference type="SUPFAM" id="SSF46626">
    <property type="entry name" value="Cytochrome c"/>
    <property type="match status" value="1"/>
</dbReference>
<dbReference type="PATRIC" id="fig|1288963.3.peg.2948"/>
<dbReference type="InterPro" id="IPR013427">
    <property type="entry name" value="Haem-bd_dom_put"/>
</dbReference>
<dbReference type="GO" id="GO:0046872">
    <property type="term" value="F:metal ion binding"/>
    <property type="evidence" value="ECO:0007669"/>
    <property type="project" value="UniProtKB-KW"/>
</dbReference>
<dbReference type="PROSITE" id="PS51257">
    <property type="entry name" value="PROKAR_LIPOPROTEIN"/>
    <property type="match status" value="1"/>
</dbReference>
<dbReference type="PANTHER" id="PTHR33546">
    <property type="entry name" value="LARGE, MULTIFUNCTIONAL SECRETED PROTEIN-RELATED"/>
    <property type="match status" value="1"/>
</dbReference>
<dbReference type="InterPro" id="IPR011989">
    <property type="entry name" value="ARM-like"/>
</dbReference>
<dbReference type="GO" id="GO:0020037">
    <property type="term" value="F:heme binding"/>
    <property type="evidence" value="ECO:0007669"/>
    <property type="project" value="InterPro"/>
</dbReference>
<dbReference type="InterPro" id="IPR013428">
    <property type="entry name" value="Membrane-bound_put_N"/>
</dbReference>
<dbReference type="PROSITE" id="PS51007">
    <property type="entry name" value="CYTC"/>
    <property type="match status" value="1"/>
</dbReference>
<comment type="caution">
    <text evidence="6">The sequence shown here is derived from an EMBL/GenBank/DDBJ whole genome shotgun (WGS) entry which is preliminary data.</text>
</comment>
<dbReference type="SUPFAM" id="SSF48371">
    <property type="entry name" value="ARM repeat"/>
    <property type="match status" value="1"/>
</dbReference>
<dbReference type="Proteomes" id="UP000013909">
    <property type="component" value="Unassembled WGS sequence"/>
</dbReference>
<proteinExistence type="predicted"/>
<evidence type="ECO:0000256" key="1">
    <source>
        <dbReference type="ARBA" id="ARBA00022617"/>
    </source>
</evidence>
<dbReference type="OrthoDB" id="9808161at2"/>
<dbReference type="InterPro" id="IPR011041">
    <property type="entry name" value="Quinoprot_gluc/sorb_DH_b-prop"/>
</dbReference>
<accession>R7ZQZ9</accession>
<dbReference type="NCBIfam" id="TIGR02603">
    <property type="entry name" value="CxxCH_TIGR02603"/>
    <property type="match status" value="1"/>
</dbReference>
<organism evidence="6 7">
    <name type="scientific">Lunatimonas lonarensis</name>
    <dbReference type="NCBI Taxonomy" id="1232681"/>
    <lineage>
        <taxon>Bacteria</taxon>
        <taxon>Pseudomonadati</taxon>
        <taxon>Bacteroidota</taxon>
        <taxon>Cytophagia</taxon>
        <taxon>Cytophagales</taxon>
        <taxon>Cyclobacteriaceae</taxon>
    </lineage>
</organism>
<keyword evidence="2 4" id="KW-0479">Metal-binding</keyword>
<dbReference type="Gene3D" id="1.10.760.10">
    <property type="entry name" value="Cytochrome c-like domain"/>
    <property type="match status" value="1"/>
</dbReference>
<dbReference type="AlphaFoldDB" id="R7ZQZ9"/>
<dbReference type="Gene3D" id="2.120.10.30">
    <property type="entry name" value="TolB, C-terminal domain"/>
    <property type="match status" value="1"/>
</dbReference>
<dbReference type="InterPro" id="IPR009056">
    <property type="entry name" value="Cyt_c-like_dom"/>
</dbReference>
<name>R7ZQZ9_9BACT</name>
<dbReference type="STRING" id="1232681.ADIS_2957"/>
<dbReference type="SUPFAM" id="SSF50952">
    <property type="entry name" value="Soluble quinoprotein glucose dehydrogenase"/>
    <property type="match status" value="1"/>
</dbReference>
<sequence>MIKARLKSLSTIFILTGCVLACVEKKEDWAFEYAANKEVADYMKNFEGRGAVTDSLALPLDPKEALLRFETAEDLDITLVLAEPAVSQPVELNFDHKGRLWVVQYNQYPYPKGLRITSIDNHTRVLFDKIPEAPPVGVKGADKITFFEDTNGDGVFDKSTDAITGLNIATSVNIGRGRIWVLTPPYLISYPDANDDGIPDGDPKVHASGFGLEDTHAVANSLTWGPDGWLYGVQGSTTTASITTSASNNIDFLGQAVWRLHPESEVFELFAEGGGNNPFNLEFDSKGRIFSGSNGSDRGPYYKQGGYYIKSWGKHGPLTNPYAFGVLPNMPLEGKPQRFTHGLVRYEANSLPERYHGKLLAINPLHNYLQVTRLEPLGSSFRTIDEDIALYSDDKWFRPIDIKTGPDGNVYLTDWYDSRLTHVDPRDTWHKSSGRIYRIGKKGGTIGYTIGDLSRLSIEDLIQLLAHENKWYRQQALRILGDRRDKDAIPRLQTLLNETNGQLALEALWALNLSGGLDEKQALVALAHQDPFVRAWTIRLVGDRNQLSEKTAKKITDLSLIEVHPEVISQLTATAKRLPPSQALPIIENLLQKKGLEDDPDIPMQLWWAVEQVAGQDNDGLLTLFENKGYWKNKMVSQVILTKLAQRWIMSDKAADYNACERLLSLAITAGKESLVVDGIMEGLRGIASVNLPESLKTKLNAHQNSFGNAPLTLAVRQGDSLAIESAIQIIQKKEAPLPLRLAYISLFGEVDIPNAVPSLLSLVQKDPSSAIKQASIHALESYPAADIGDKLAAMYPTIRADEYVREAAIHLFSVRKDWALAFFREVEESRTIHTTDVPYLLARKFLLLSDTQVSQKAKKLWPESIPWTADDKKTEIQRVSKALTGSKGDSHAGRQIFQNKCLSCHRYNSPGGIIGPDLSGYDLKDINYLLLHVIDPNASIREGYETFHFETTDGRTLEGKIGRQEGTTLQIQTSHNGKTIALPENRLKSREILQWSTMPEGLLTGLSNQEIKNLVAFLTE</sequence>
<evidence type="ECO:0000256" key="4">
    <source>
        <dbReference type="PROSITE-ProRule" id="PRU00433"/>
    </source>
</evidence>
<keyword evidence="3 4" id="KW-0408">Iron</keyword>
<protein>
    <recommendedName>
        <fullName evidence="5">Cytochrome c domain-containing protein</fullName>
    </recommendedName>
</protein>
<reference evidence="6 7" key="1">
    <citation type="submission" date="2013-02" db="EMBL/GenBank/DDBJ databases">
        <title>A novel strain isolated from Lonar lake, Maharashtra, India.</title>
        <authorList>
            <person name="Singh A."/>
        </authorList>
    </citation>
    <scope>NUCLEOTIDE SEQUENCE [LARGE SCALE GENOMIC DNA]</scope>
    <source>
        <strain evidence="6 7">AK24</strain>
    </source>
</reference>
<keyword evidence="1 4" id="KW-0349">Heme</keyword>
<evidence type="ECO:0000259" key="5">
    <source>
        <dbReference type="PROSITE" id="PS51007"/>
    </source>
</evidence>
<dbReference type="InterPro" id="IPR011042">
    <property type="entry name" value="6-blade_b-propeller_TolB-like"/>
</dbReference>
<dbReference type="GO" id="GO:0009055">
    <property type="term" value="F:electron transfer activity"/>
    <property type="evidence" value="ECO:0007669"/>
    <property type="project" value="InterPro"/>
</dbReference>
<evidence type="ECO:0000256" key="3">
    <source>
        <dbReference type="ARBA" id="ARBA00023004"/>
    </source>
</evidence>
<gene>
    <name evidence="6" type="ORF">ADIS_2957</name>
</gene>
<dbReference type="InterPro" id="IPR036909">
    <property type="entry name" value="Cyt_c-like_dom_sf"/>
</dbReference>
<evidence type="ECO:0000313" key="6">
    <source>
        <dbReference type="EMBL" id="EON76507.1"/>
    </source>
</evidence>